<reference evidence="7 8" key="1">
    <citation type="journal article" date="2014" name="Nat. Commun.">
        <title>Molecular traces of alternative social organization in a termite genome.</title>
        <authorList>
            <person name="Terrapon N."/>
            <person name="Li C."/>
            <person name="Robertson H.M."/>
            <person name="Ji L."/>
            <person name="Meng X."/>
            <person name="Booth W."/>
            <person name="Chen Z."/>
            <person name="Childers C.P."/>
            <person name="Glastad K.M."/>
            <person name="Gokhale K."/>
            <person name="Gowin J."/>
            <person name="Gronenberg W."/>
            <person name="Hermansen R.A."/>
            <person name="Hu H."/>
            <person name="Hunt B.G."/>
            <person name="Huylmans A.K."/>
            <person name="Khalil S.M."/>
            <person name="Mitchell R.D."/>
            <person name="Munoz-Torres M.C."/>
            <person name="Mustard J.A."/>
            <person name="Pan H."/>
            <person name="Reese J.T."/>
            <person name="Scharf M.E."/>
            <person name="Sun F."/>
            <person name="Vogel H."/>
            <person name="Xiao J."/>
            <person name="Yang W."/>
            <person name="Yang Z."/>
            <person name="Yang Z."/>
            <person name="Zhou J."/>
            <person name="Zhu J."/>
            <person name="Brent C.S."/>
            <person name="Elsik C.G."/>
            <person name="Goodisman M.A."/>
            <person name="Liberles D.A."/>
            <person name="Roe R.M."/>
            <person name="Vargo E.L."/>
            <person name="Vilcinskas A."/>
            <person name="Wang J."/>
            <person name="Bornberg-Bauer E."/>
            <person name="Korb J."/>
            <person name="Zhang G."/>
            <person name="Liebig J."/>
        </authorList>
    </citation>
    <scope>NUCLEOTIDE SEQUENCE [LARGE SCALE GENOMIC DNA]</scope>
    <source>
        <tissue evidence="7">Whole organism</tissue>
    </source>
</reference>
<dbReference type="GO" id="GO:0005634">
    <property type="term" value="C:nucleus"/>
    <property type="evidence" value="ECO:0007669"/>
    <property type="project" value="UniProtKB-SubCell"/>
</dbReference>
<evidence type="ECO:0000256" key="1">
    <source>
        <dbReference type="ARBA" id="ARBA00004123"/>
    </source>
</evidence>
<dbReference type="STRING" id="136037.A0A067RI88"/>
<dbReference type="PROSITE" id="PS51293">
    <property type="entry name" value="SANT"/>
    <property type="match status" value="1"/>
</dbReference>
<feature type="domain" description="Myb-like" evidence="5">
    <location>
        <begin position="87"/>
        <end position="138"/>
    </location>
</feature>
<evidence type="ECO:0000259" key="6">
    <source>
        <dbReference type="PROSITE" id="PS51293"/>
    </source>
</evidence>
<proteinExistence type="predicted"/>
<evidence type="ECO:0000313" key="8">
    <source>
        <dbReference type="Proteomes" id="UP000027135"/>
    </source>
</evidence>
<evidence type="ECO:0000256" key="4">
    <source>
        <dbReference type="ARBA" id="ARBA00022833"/>
    </source>
</evidence>
<dbReference type="InterPro" id="IPR017884">
    <property type="entry name" value="SANT_dom"/>
</dbReference>
<dbReference type="PANTHER" id="PTHR12374:SF20">
    <property type="entry name" value="TRANSCRIPTIONAL ADAPTER 2-ALPHA"/>
    <property type="match status" value="1"/>
</dbReference>
<dbReference type="Pfam" id="PF00249">
    <property type="entry name" value="Myb_DNA-binding"/>
    <property type="match status" value="1"/>
</dbReference>
<dbReference type="SUPFAM" id="SSF46689">
    <property type="entry name" value="Homeodomain-like"/>
    <property type="match status" value="2"/>
</dbReference>
<dbReference type="Gene3D" id="1.10.10.60">
    <property type="entry name" value="Homeodomain-like"/>
    <property type="match status" value="1"/>
</dbReference>
<dbReference type="GO" id="GO:0006357">
    <property type="term" value="P:regulation of transcription by RNA polymerase II"/>
    <property type="evidence" value="ECO:0007669"/>
    <property type="project" value="TreeGrafter"/>
</dbReference>
<dbReference type="InParanoid" id="A0A067RI88"/>
<dbReference type="InterPro" id="IPR001005">
    <property type="entry name" value="SANT/Myb"/>
</dbReference>
<dbReference type="GO" id="GO:0000166">
    <property type="term" value="F:nucleotide binding"/>
    <property type="evidence" value="ECO:0007669"/>
    <property type="project" value="InterPro"/>
</dbReference>
<dbReference type="eggNOG" id="KOG0457">
    <property type="taxonomic scope" value="Eukaryota"/>
</dbReference>
<dbReference type="FunFam" id="1.10.10.60:FF:000110">
    <property type="entry name" value="Transcriptional adapter"/>
    <property type="match status" value="1"/>
</dbReference>
<dbReference type="PANTHER" id="PTHR12374">
    <property type="entry name" value="TRANSCRIPTIONAL ADAPTOR 2 ADA2 -RELATED"/>
    <property type="match status" value="1"/>
</dbReference>
<dbReference type="Pfam" id="PF22941">
    <property type="entry name" value="TADA2A-like_3rd"/>
    <property type="match status" value="1"/>
</dbReference>
<dbReference type="GO" id="GO:0003682">
    <property type="term" value="F:chromatin binding"/>
    <property type="evidence" value="ECO:0007669"/>
    <property type="project" value="TreeGrafter"/>
</dbReference>
<dbReference type="GO" id="GO:0003713">
    <property type="term" value="F:transcription coactivator activity"/>
    <property type="evidence" value="ECO:0007669"/>
    <property type="project" value="TreeGrafter"/>
</dbReference>
<dbReference type="InterPro" id="IPR010997">
    <property type="entry name" value="HRDC-like_sf"/>
</dbReference>
<dbReference type="FunCoup" id="A0A067RI88">
    <property type="interactions" value="501"/>
</dbReference>
<dbReference type="InterPro" id="IPR055141">
    <property type="entry name" value="TADA2A_B-like_dom"/>
</dbReference>
<protein>
    <submittedName>
        <fullName evidence="7">Transcriptional adapter 2-alpha</fullName>
    </submittedName>
</protein>
<evidence type="ECO:0000256" key="2">
    <source>
        <dbReference type="ARBA" id="ARBA00022723"/>
    </source>
</evidence>
<organism evidence="7 8">
    <name type="scientific">Zootermopsis nevadensis</name>
    <name type="common">Dampwood termite</name>
    <dbReference type="NCBI Taxonomy" id="136037"/>
    <lineage>
        <taxon>Eukaryota</taxon>
        <taxon>Metazoa</taxon>
        <taxon>Ecdysozoa</taxon>
        <taxon>Arthropoda</taxon>
        <taxon>Hexapoda</taxon>
        <taxon>Insecta</taxon>
        <taxon>Pterygota</taxon>
        <taxon>Neoptera</taxon>
        <taxon>Polyneoptera</taxon>
        <taxon>Dictyoptera</taxon>
        <taxon>Blattodea</taxon>
        <taxon>Blattoidea</taxon>
        <taxon>Termitoidae</taxon>
        <taxon>Termopsidae</taxon>
        <taxon>Zootermopsis</taxon>
    </lineage>
</organism>
<name>A0A067RI88_ZOONE</name>
<evidence type="ECO:0000259" key="5">
    <source>
        <dbReference type="PROSITE" id="PS50090"/>
    </source>
</evidence>
<dbReference type="AlphaFoldDB" id="A0A067RI88"/>
<dbReference type="GO" id="GO:0008270">
    <property type="term" value="F:zinc ion binding"/>
    <property type="evidence" value="ECO:0007669"/>
    <property type="project" value="UniProtKB-KW"/>
</dbReference>
<dbReference type="Pfam" id="PF25299">
    <property type="entry name" value="ZZ_ADA2"/>
    <property type="match status" value="1"/>
</dbReference>
<accession>A0A067RI88</accession>
<keyword evidence="4" id="KW-0862">Zinc</keyword>
<dbReference type="SUPFAM" id="SSF47819">
    <property type="entry name" value="HRDC-like"/>
    <property type="match status" value="1"/>
</dbReference>
<dbReference type="InterPro" id="IPR036388">
    <property type="entry name" value="WH-like_DNA-bd_sf"/>
</dbReference>
<dbReference type="CDD" id="cd00167">
    <property type="entry name" value="SANT"/>
    <property type="match status" value="1"/>
</dbReference>
<sequence>MAALVSDLVEEEAADLQFPKDWLCVVGQDTTMTSSVCYVCSSILREPFICCADCSIAVEICSSCFAIGAELDPHKNCHQYIVVKSEFPLYEGSTWTANEELELLDALFKCGFGNWNDISHYVHTRSAQECEKHYVTFYIDNPAPELPKFNNDIHTITSEPPFDYRPLETELPPRYLPGSSSYRALGGYNAARGDFDVEYDNYAETTVSQLDVSTFEPDDPYYEIGTALQTAIVSMYNVRLKERERRKRVVRDHGIIAVRKIFSWLHRFETTVTRTIAERLLLFMQLMSGIDFDYIMEGLHHAGKLKQYILRLQGLRENGITRFHSCRLFQKLLRIRESHRKERRLLHSSACWRTVNNSVPSLSPAVKTFPSVMRRPPPPLDIVGLPGYERLSPEERQLCSATRLVPESYLEFQRILVAECKRNSGLKLAEARTLIKIDVNKTRKKKLHKFELASLANLCPETPEEAKALIPRYAEIQVAYIEVWVVETESNTFRRYLLPPLSGLWVKLSSNIVLLENPGWVDVFKPGCSGWRPWRGGARGEKLDWRAVSDSWTGDQAKNIPLEDGSLWVVAPCSLTLEIGETFWTGAQKEMPNACKDFETCQPEDQRKIFSSHGGECGKNDCRPDDGGSRDLRNVSELLAEYTALQLRKQKSSEDQNRKISPRKWQWSNSRSTIDDGNTTIAFEPTSGRNLNAPTPLRAKQLASGLQKASRTDTSSWLLGCRKLTQQALITPECVSEALSSGLKHLITGYRRQAGRNVKLTTLRHGLLLRNSGITLRDNVTARRVFNLNTGQLQASEIS</sequence>
<comment type="subcellular location">
    <subcellularLocation>
        <location evidence="1">Nucleus</location>
    </subcellularLocation>
</comment>
<dbReference type="GO" id="GO:0140672">
    <property type="term" value="C:ATAC complex"/>
    <property type="evidence" value="ECO:0007669"/>
    <property type="project" value="UniProtKB-ARBA"/>
</dbReference>
<dbReference type="InterPro" id="IPR009057">
    <property type="entry name" value="Homeodomain-like_sf"/>
</dbReference>
<feature type="domain" description="SANT" evidence="6">
    <location>
        <begin position="90"/>
        <end position="142"/>
    </location>
</feature>
<keyword evidence="8" id="KW-1185">Reference proteome</keyword>
<keyword evidence="3" id="KW-0863">Zinc-finger</keyword>
<dbReference type="FunFam" id="1.10.10.10:FF:000087">
    <property type="entry name" value="Transcriptional adapter 2"/>
    <property type="match status" value="1"/>
</dbReference>
<dbReference type="GO" id="GO:0006338">
    <property type="term" value="P:chromatin remodeling"/>
    <property type="evidence" value="ECO:0007669"/>
    <property type="project" value="TreeGrafter"/>
</dbReference>
<dbReference type="SMART" id="SM00717">
    <property type="entry name" value="SANT"/>
    <property type="match status" value="1"/>
</dbReference>
<dbReference type="PROSITE" id="PS50090">
    <property type="entry name" value="MYB_LIKE"/>
    <property type="match status" value="1"/>
</dbReference>
<dbReference type="EMBL" id="KK852665">
    <property type="protein sequence ID" value="KDR18981.1"/>
    <property type="molecule type" value="Genomic_DNA"/>
</dbReference>
<dbReference type="InterPro" id="IPR000433">
    <property type="entry name" value="Znf_ZZ"/>
</dbReference>
<dbReference type="Gene3D" id="1.10.10.10">
    <property type="entry name" value="Winged helix-like DNA-binding domain superfamily/Winged helix DNA-binding domain"/>
    <property type="match status" value="1"/>
</dbReference>
<dbReference type="Proteomes" id="UP000027135">
    <property type="component" value="Unassembled WGS sequence"/>
</dbReference>
<gene>
    <name evidence="7" type="ORF">L798_05861</name>
</gene>
<evidence type="ECO:0000256" key="3">
    <source>
        <dbReference type="ARBA" id="ARBA00022771"/>
    </source>
</evidence>
<keyword evidence="2" id="KW-0479">Metal-binding</keyword>
<evidence type="ECO:0000313" key="7">
    <source>
        <dbReference type="EMBL" id="KDR18981.1"/>
    </source>
</evidence>